<dbReference type="Gene3D" id="3.40.50.300">
    <property type="entry name" value="P-loop containing nucleotide triphosphate hydrolases"/>
    <property type="match status" value="1"/>
</dbReference>
<dbReference type="InterPro" id="IPR027417">
    <property type="entry name" value="P-loop_NTPase"/>
</dbReference>
<name>A0A2U1NS68_ARTAN</name>
<dbReference type="InterPro" id="IPR036388">
    <property type="entry name" value="WH-like_DNA-bd_sf"/>
</dbReference>
<evidence type="ECO:0000256" key="2">
    <source>
        <dbReference type="ARBA" id="ARBA00022614"/>
    </source>
</evidence>
<keyword evidence="4" id="KW-0611">Plant defense</keyword>
<reference evidence="8 9" key="1">
    <citation type="journal article" date="2018" name="Mol. Plant">
        <title>The genome of Artemisia annua provides insight into the evolution of Asteraceae family and artemisinin biosynthesis.</title>
        <authorList>
            <person name="Shen Q."/>
            <person name="Zhang L."/>
            <person name="Liao Z."/>
            <person name="Wang S."/>
            <person name="Yan T."/>
            <person name="Shi P."/>
            <person name="Liu M."/>
            <person name="Fu X."/>
            <person name="Pan Q."/>
            <person name="Wang Y."/>
            <person name="Lv Z."/>
            <person name="Lu X."/>
            <person name="Zhang F."/>
            <person name="Jiang W."/>
            <person name="Ma Y."/>
            <person name="Chen M."/>
            <person name="Hao X."/>
            <person name="Li L."/>
            <person name="Tang Y."/>
            <person name="Lv G."/>
            <person name="Zhou Y."/>
            <person name="Sun X."/>
            <person name="Brodelius P.E."/>
            <person name="Rose J.K.C."/>
            <person name="Tang K."/>
        </authorList>
    </citation>
    <scope>NUCLEOTIDE SEQUENCE [LARGE SCALE GENOMIC DNA]</scope>
    <source>
        <strain evidence="9">cv. Huhao1</strain>
        <tissue evidence="8">Leaf</tissue>
    </source>
</reference>
<feature type="domain" description="Disease resistance protein At4g27190-like leucine-rich repeats" evidence="7">
    <location>
        <begin position="643"/>
        <end position="693"/>
    </location>
</feature>
<proteinExistence type="inferred from homology"/>
<evidence type="ECO:0000256" key="4">
    <source>
        <dbReference type="ARBA" id="ARBA00022821"/>
    </source>
</evidence>
<dbReference type="SUPFAM" id="SSF52540">
    <property type="entry name" value="P-loop containing nucleoside triphosphate hydrolases"/>
    <property type="match status" value="1"/>
</dbReference>
<dbReference type="OrthoDB" id="3794806at2759"/>
<dbReference type="InterPro" id="IPR050905">
    <property type="entry name" value="Plant_NBS-LRR"/>
</dbReference>
<evidence type="ECO:0000256" key="3">
    <source>
        <dbReference type="ARBA" id="ARBA00022737"/>
    </source>
</evidence>
<comment type="similarity">
    <text evidence="1">Belongs to the disease resistance NB-LRR family.</text>
</comment>
<evidence type="ECO:0000313" key="8">
    <source>
        <dbReference type="EMBL" id="PWA76310.1"/>
    </source>
</evidence>
<dbReference type="PRINTS" id="PR00364">
    <property type="entry name" value="DISEASERSIST"/>
</dbReference>
<accession>A0A2U1NS68</accession>
<dbReference type="Gene3D" id="1.10.8.430">
    <property type="entry name" value="Helical domain of apoptotic protease-activating factors"/>
    <property type="match status" value="1"/>
</dbReference>
<feature type="domain" description="Disease resistance protein At4g27190-like leucine-rich repeats" evidence="7">
    <location>
        <begin position="701"/>
        <end position="832"/>
    </location>
</feature>
<keyword evidence="3" id="KW-0677">Repeat</keyword>
<dbReference type="Proteomes" id="UP000245207">
    <property type="component" value="Unassembled WGS sequence"/>
</dbReference>
<dbReference type="PANTHER" id="PTHR33463">
    <property type="entry name" value="NB-ARC DOMAIN-CONTAINING PROTEIN-RELATED"/>
    <property type="match status" value="1"/>
</dbReference>
<organism evidence="8 9">
    <name type="scientific">Artemisia annua</name>
    <name type="common">Sweet wormwood</name>
    <dbReference type="NCBI Taxonomy" id="35608"/>
    <lineage>
        <taxon>Eukaryota</taxon>
        <taxon>Viridiplantae</taxon>
        <taxon>Streptophyta</taxon>
        <taxon>Embryophyta</taxon>
        <taxon>Tracheophyta</taxon>
        <taxon>Spermatophyta</taxon>
        <taxon>Magnoliopsida</taxon>
        <taxon>eudicotyledons</taxon>
        <taxon>Gunneridae</taxon>
        <taxon>Pentapetalae</taxon>
        <taxon>asterids</taxon>
        <taxon>campanulids</taxon>
        <taxon>Asterales</taxon>
        <taxon>Asteraceae</taxon>
        <taxon>Asteroideae</taxon>
        <taxon>Anthemideae</taxon>
        <taxon>Artemisiinae</taxon>
        <taxon>Artemisia</taxon>
    </lineage>
</organism>
<dbReference type="Pfam" id="PF00931">
    <property type="entry name" value="NB-ARC"/>
    <property type="match status" value="1"/>
</dbReference>
<dbReference type="PANTHER" id="PTHR33463:SF222">
    <property type="entry name" value="NB-ARC-RELATED"/>
    <property type="match status" value="1"/>
</dbReference>
<evidence type="ECO:0000259" key="7">
    <source>
        <dbReference type="Pfam" id="PF23247"/>
    </source>
</evidence>
<dbReference type="AlphaFoldDB" id="A0A2U1NS68"/>
<keyword evidence="2" id="KW-0433">Leucine-rich repeat</keyword>
<comment type="caution">
    <text evidence="8">The sequence shown here is derived from an EMBL/GenBank/DDBJ whole genome shotgun (WGS) entry which is preliminary data.</text>
</comment>
<gene>
    <name evidence="8" type="ORF">CTI12_AA235890</name>
</gene>
<sequence length="850" mass="95656">MELVSAIVGPVVNLLTVHITQKLSYLTSSTEHVKRMKNRMQFLEGQSADIEEHMKENNVNNRKIPARVPGWLEDVKKIKEEVDKISSTDIGCFNVKKKYLAGRNALRLLQDDDKTRVIALCGMGGVGKTTLMKQLKEAAHDNKMFNWIVVVVIGNTPNLLAIQKAIAVQTGEALTETDETLMATCLSKRFEVFSDRKERSLEEEARDFFCQIAGISAEHDRDLYRIGCDIVKKCGCLPLAIKIIAANVKYEKKRSVWKHTLKCSKKNNDVLEIVDMSYKNLEREEDKAIFLLCGLFPEDSNIPIEDLTRYAWGLKLLEQVSTMEDARESTETSVSNLKNKYLLMDGDSDDNECVKLHDLVLAFVVSTVSKGGGDGCWIIHHDDFSKWSEDVTMSQSCKRISLACNEVLSFANSGITILPSTFENLKKLRLLDVTGCYNLAIDNGVLKSLVKLEELYMIPYDKKACSFTDNNCSELVECSKNLSALEFEFIGNNAHMKNMSYEKLKRFKLSVGCYFSEVRDKLHTSKVVTHSYLNSLKLNTNKEELFKSKISELFKNTDALYLKVNGMNTLEDVDVESPLPAPGIEDASPKLEKLFVSDMENLKEIWPPQFSISNLCLLKELTVEGCGSIVVLFSMDFGEIEHLTSSLRSIKLKRCDCLVKLFTCNPFPFLNNLQELNVESCGSIQVLFNADLGRAGKSEEQVCSSRLRSIGVWGCDSLMNLLPSNPMPLFNHLEELEVRMCASIKVIFDIDMGCVGELDKVSSRLRSISLGELGKLREVWKIKDAGNNLSHGFEAVESIFVQDCERFDKLITPATTNIDMRALTEVSIIRCGGESERNIELAESNRDQEV</sequence>
<dbReference type="InterPro" id="IPR057135">
    <property type="entry name" value="At4g27190-like_LRR"/>
</dbReference>
<dbReference type="EMBL" id="PKPP01002283">
    <property type="protein sequence ID" value="PWA76310.1"/>
    <property type="molecule type" value="Genomic_DNA"/>
</dbReference>
<evidence type="ECO:0000256" key="1">
    <source>
        <dbReference type="ARBA" id="ARBA00008894"/>
    </source>
</evidence>
<dbReference type="GO" id="GO:0006952">
    <property type="term" value="P:defense response"/>
    <property type="evidence" value="ECO:0007669"/>
    <property type="project" value="UniProtKB-KW"/>
</dbReference>
<dbReference type="Gene3D" id="1.10.10.10">
    <property type="entry name" value="Winged helix-like DNA-binding domain superfamily/Winged helix DNA-binding domain"/>
    <property type="match status" value="1"/>
</dbReference>
<dbReference type="GO" id="GO:0043531">
    <property type="term" value="F:ADP binding"/>
    <property type="evidence" value="ECO:0007669"/>
    <property type="project" value="InterPro"/>
</dbReference>
<evidence type="ECO:0000259" key="6">
    <source>
        <dbReference type="Pfam" id="PF00931"/>
    </source>
</evidence>
<protein>
    <submittedName>
        <fullName evidence="8">NB-ARC domains-containing protein</fullName>
    </submittedName>
</protein>
<dbReference type="GO" id="GO:0005524">
    <property type="term" value="F:ATP binding"/>
    <property type="evidence" value="ECO:0007669"/>
    <property type="project" value="UniProtKB-KW"/>
</dbReference>
<keyword evidence="9" id="KW-1185">Reference proteome</keyword>
<evidence type="ECO:0000313" key="9">
    <source>
        <dbReference type="Proteomes" id="UP000245207"/>
    </source>
</evidence>
<dbReference type="STRING" id="35608.A0A2U1NS68"/>
<dbReference type="InterPro" id="IPR032675">
    <property type="entry name" value="LRR_dom_sf"/>
</dbReference>
<dbReference type="Pfam" id="PF23247">
    <property type="entry name" value="LRR_RPS2"/>
    <property type="match status" value="2"/>
</dbReference>
<dbReference type="SUPFAM" id="SSF52058">
    <property type="entry name" value="L domain-like"/>
    <property type="match status" value="1"/>
</dbReference>
<dbReference type="InterPro" id="IPR002182">
    <property type="entry name" value="NB-ARC"/>
</dbReference>
<keyword evidence="5" id="KW-0067">ATP-binding</keyword>
<feature type="domain" description="NB-ARC" evidence="6">
    <location>
        <begin position="107"/>
        <end position="179"/>
    </location>
</feature>
<evidence type="ECO:0000256" key="5">
    <source>
        <dbReference type="ARBA" id="ARBA00022840"/>
    </source>
</evidence>
<dbReference type="Gene3D" id="3.80.10.10">
    <property type="entry name" value="Ribonuclease Inhibitor"/>
    <property type="match status" value="2"/>
</dbReference>
<keyword evidence="5" id="KW-0547">Nucleotide-binding</keyword>
<dbReference type="InterPro" id="IPR042197">
    <property type="entry name" value="Apaf_helical"/>
</dbReference>